<gene>
    <name evidence="2" type="ORF">O181_004338</name>
</gene>
<evidence type="ECO:0000256" key="1">
    <source>
        <dbReference type="SAM" id="MobiDB-lite"/>
    </source>
</evidence>
<name>A0A9Q3BGE1_9BASI</name>
<dbReference type="EMBL" id="AVOT02000834">
    <property type="protein sequence ID" value="MBW0464623.1"/>
    <property type="molecule type" value="Genomic_DNA"/>
</dbReference>
<comment type="caution">
    <text evidence="2">The sequence shown here is derived from an EMBL/GenBank/DDBJ whole genome shotgun (WGS) entry which is preliminary data.</text>
</comment>
<organism evidence="2 3">
    <name type="scientific">Austropuccinia psidii MF-1</name>
    <dbReference type="NCBI Taxonomy" id="1389203"/>
    <lineage>
        <taxon>Eukaryota</taxon>
        <taxon>Fungi</taxon>
        <taxon>Dikarya</taxon>
        <taxon>Basidiomycota</taxon>
        <taxon>Pucciniomycotina</taxon>
        <taxon>Pucciniomycetes</taxon>
        <taxon>Pucciniales</taxon>
        <taxon>Sphaerophragmiaceae</taxon>
        <taxon>Austropuccinia</taxon>
    </lineage>
</organism>
<feature type="region of interest" description="Disordered" evidence="1">
    <location>
        <begin position="1"/>
        <end position="20"/>
    </location>
</feature>
<dbReference type="Proteomes" id="UP000765509">
    <property type="component" value="Unassembled WGS sequence"/>
</dbReference>
<evidence type="ECO:0000313" key="2">
    <source>
        <dbReference type="EMBL" id="MBW0464623.1"/>
    </source>
</evidence>
<protein>
    <submittedName>
        <fullName evidence="2">Uncharacterized protein</fullName>
    </submittedName>
</protein>
<sequence>MSSELTGLTESSPSEPPPSVLCGSGILTWLASPWSMGSSGNFDPGQTYDGYKAVEILHPACTECLAKGRDCFQHFNPKSSKYHF</sequence>
<accession>A0A9Q3BGE1</accession>
<dbReference type="AlphaFoldDB" id="A0A9Q3BGE1"/>
<evidence type="ECO:0000313" key="3">
    <source>
        <dbReference type="Proteomes" id="UP000765509"/>
    </source>
</evidence>
<proteinExistence type="predicted"/>
<reference evidence="2" key="1">
    <citation type="submission" date="2021-03" db="EMBL/GenBank/DDBJ databases">
        <title>Draft genome sequence of rust myrtle Austropuccinia psidii MF-1, a brazilian biotype.</title>
        <authorList>
            <person name="Quecine M.C."/>
            <person name="Pachon D.M.R."/>
            <person name="Bonatelli M.L."/>
            <person name="Correr F.H."/>
            <person name="Franceschini L.M."/>
            <person name="Leite T.F."/>
            <person name="Margarido G.R.A."/>
            <person name="Almeida C.A."/>
            <person name="Ferrarezi J.A."/>
            <person name="Labate C.A."/>
        </authorList>
    </citation>
    <scope>NUCLEOTIDE SEQUENCE</scope>
    <source>
        <strain evidence="2">MF-1</strain>
    </source>
</reference>
<keyword evidence="3" id="KW-1185">Reference proteome</keyword>